<name>X1CC92_9ZZZZ</name>
<gene>
    <name evidence="1" type="ORF">S01H4_28054</name>
</gene>
<dbReference type="AlphaFoldDB" id="X1CC92"/>
<proteinExistence type="predicted"/>
<feature type="non-terminal residue" evidence="1">
    <location>
        <position position="1"/>
    </location>
</feature>
<sequence length="63" mass="7040">NILSQIGVLETQKHSFLHEIAALNDEINTFKSELENEYGTVEINLESGECTPIKSKELVADHV</sequence>
<protein>
    <submittedName>
        <fullName evidence="1">Uncharacterized protein</fullName>
    </submittedName>
</protein>
<evidence type="ECO:0000313" key="1">
    <source>
        <dbReference type="EMBL" id="GAG81886.1"/>
    </source>
</evidence>
<organism evidence="1">
    <name type="scientific">marine sediment metagenome</name>
    <dbReference type="NCBI Taxonomy" id="412755"/>
    <lineage>
        <taxon>unclassified sequences</taxon>
        <taxon>metagenomes</taxon>
        <taxon>ecological metagenomes</taxon>
    </lineage>
</organism>
<reference evidence="1" key="1">
    <citation type="journal article" date="2014" name="Front. Microbiol.">
        <title>High frequency of phylogenetically diverse reductive dehalogenase-homologous genes in deep subseafloor sedimentary metagenomes.</title>
        <authorList>
            <person name="Kawai M."/>
            <person name="Futagami T."/>
            <person name="Toyoda A."/>
            <person name="Takaki Y."/>
            <person name="Nishi S."/>
            <person name="Hori S."/>
            <person name="Arai W."/>
            <person name="Tsubouchi T."/>
            <person name="Morono Y."/>
            <person name="Uchiyama I."/>
            <person name="Ito T."/>
            <person name="Fujiyama A."/>
            <person name="Inagaki F."/>
            <person name="Takami H."/>
        </authorList>
    </citation>
    <scope>NUCLEOTIDE SEQUENCE</scope>
    <source>
        <strain evidence="1">Expedition CK06-06</strain>
    </source>
</reference>
<dbReference type="EMBL" id="BART01013851">
    <property type="protein sequence ID" value="GAG81886.1"/>
    <property type="molecule type" value="Genomic_DNA"/>
</dbReference>
<accession>X1CC92</accession>
<comment type="caution">
    <text evidence="1">The sequence shown here is derived from an EMBL/GenBank/DDBJ whole genome shotgun (WGS) entry which is preliminary data.</text>
</comment>